<evidence type="ECO:0000313" key="4">
    <source>
        <dbReference type="EMBL" id="PUB11103.1"/>
    </source>
</evidence>
<feature type="domain" description="Enoyl reductase (ER)" evidence="3">
    <location>
        <begin position="28"/>
        <end position="337"/>
    </location>
</feature>
<dbReference type="InterPro" id="IPR020843">
    <property type="entry name" value="ER"/>
</dbReference>
<keyword evidence="2" id="KW-0560">Oxidoreductase</keyword>
<keyword evidence="1" id="KW-0521">NADP</keyword>
<dbReference type="SMART" id="SM00829">
    <property type="entry name" value="PKS_ER"/>
    <property type="match status" value="1"/>
</dbReference>
<accession>A0A2T6K8R6</accession>
<keyword evidence="5" id="KW-1185">Reference proteome</keyword>
<organism evidence="4 5">
    <name type="scientific">Yoonia sediminilitoris</name>
    <dbReference type="NCBI Taxonomy" id="1286148"/>
    <lineage>
        <taxon>Bacteria</taxon>
        <taxon>Pseudomonadati</taxon>
        <taxon>Pseudomonadota</taxon>
        <taxon>Alphaproteobacteria</taxon>
        <taxon>Rhodobacterales</taxon>
        <taxon>Paracoccaceae</taxon>
        <taxon>Yoonia</taxon>
    </lineage>
</organism>
<evidence type="ECO:0000259" key="3">
    <source>
        <dbReference type="SMART" id="SM00829"/>
    </source>
</evidence>
<gene>
    <name evidence="4" type="ORF">C8N45_11587</name>
</gene>
<dbReference type="InterPro" id="IPR036291">
    <property type="entry name" value="NAD(P)-bd_dom_sf"/>
</dbReference>
<evidence type="ECO:0000313" key="5">
    <source>
        <dbReference type="Proteomes" id="UP000244523"/>
    </source>
</evidence>
<dbReference type="Gene3D" id="3.90.180.10">
    <property type="entry name" value="Medium-chain alcohol dehydrogenases, catalytic domain"/>
    <property type="match status" value="1"/>
</dbReference>
<evidence type="ECO:0000256" key="2">
    <source>
        <dbReference type="ARBA" id="ARBA00023002"/>
    </source>
</evidence>
<dbReference type="Pfam" id="PF08240">
    <property type="entry name" value="ADH_N"/>
    <property type="match status" value="1"/>
</dbReference>
<comment type="caution">
    <text evidence="4">The sequence shown here is derived from an EMBL/GenBank/DDBJ whole genome shotgun (WGS) entry which is preliminary data.</text>
</comment>
<dbReference type="InterPro" id="IPR013154">
    <property type="entry name" value="ADH-like_N"/>
</dbReference>
<dbReference type="SUPFAM" id="SSF50129">
    <property type="entry name" value="GroES-like"/>
    <property type="match status" value="1"/>
</dbReference>
<dbReference type="GO" id="GO:0016651">
    <property type="term" value="F:oxidoreductase activity, acting on NAD(P)H"/>
    <property type="evidence" value="ECO:0007669"/>
    <property type="project" value="TreeGrafter"/>
</dbReference>
<dbReference type="PANTHER" id="PTHR48106">
    <property type="entry name" value="QUINONE OXIDOREDUCTASE PIG3-RELATED"/>
    <property type="match status" value="1"/>
</dbReference>
<protein>
    <submittedName>
        <fullName evidence="4">NADPH:quinone reductase-like Zn-dependent oxidoreductase</fullName>
    </submittedName>
</protein>
<dbReference type="SUPFAM" id="SSF51735">
    <property type="entry name" value="NAD(P)-binding Rossmann-fold domains"/>
    <property type="match status" value="1"/>
</dbReference>
<reference evidence="4 5" key="1">
    <citation type="submission" date="2018-04" db="EMBL/GenBank/DDBJ databases">
        <title>Genomic Encyclopedia of Archaeal and Bacterial Type Strains, Phase II (KMG-II): from individual species to whole genera.</title>
        <authorList>
            <person name="Goeker M."/>
        </authorList>
    </citation>
    <scope>NUCLEOTIDE SEQUENCE [LARGE SCALE GENOMIC DNA]</scope>
    <source>
        <strain evidence="4 5">DSM 29955</strain>
    </source>
</reference>
<name>A0A2T6K8R6_9RHOB</name>
<sequence length="339" mass="36661">MVIPKNMQGLVLLHDGFDATGRATGLEDFSDCVELRQLSVPQHGPGQALIRVSRAAVNHADVAFIRGYYGMPRVKGVAAGFEGTGTVVAGDTPLVGQRVSFASPTSGTWAEYALANIAQLIPLRDELRDEDAAGLIINPISAAVMCEIARESGAKSFVATGAGSQLVKFLIPLAREKGCPCIAIVRRPALAQQLKDLGALEVLVSEDAEFAERFRSVSLRYKPRVLLDAIADQVSSDIFFAMPNHSIWVIYGRLAISLPVLNDPEQFIVANKQIKGFWLTSWFLNTAPEEVAKVIADVQARFIDGRWQTNVSETVALQDAMSLLPSAFSQKDGKVLLAL</sequence>
<dbReference type="OrthoDB" id="9787435at2"/>
<dbReference type="Gene3D" id="3.40.50.720">
    <property type="entry name" value="NAD(P)-binding Rossmann-like Domain"/>
    <property type="match status" value="1"/>
</dbReference>
<dbReference type="GO" id="GO:0070402">
    <property type="term" value="F:NADPH binding"/>
    <property type="evidence" value="ECO:0007669"/>
    <property type="project" value="TreeGrafter"/>
</dbReference>
<dbReference type="EMBL" id="QBUD01000015">
    <property type="protein sequence ID" value="PUB11103.1"/>
    <property type="molecule type" value="Genomic_DNA"/>
</dbReference>
<dbReference type="PANTHER" id="PTHR48106:SF18">
    <property type="entry name" value="QUINONE OXIDOREDUCTASE PIG3"/>
    <property type="match status" value="1"/>
</dbReference>
<dbReference type="Proteomes" id="UP000244523">
    <property type="component" value="Unassembled WGS sequence"/>
</dbReference>
<dbReference type="AlphaFoldDB" id="A0A2T6K8R6"/>
<evidence type="ECO:0000256" key="1">
    <source>
        <dbReference type="ARBA" id="ARBA00022857"/>
    </source>
</evidence>
<dbReference type="InterPro" id="IPR011032">
    <property type="entry name" value="GroES-like_sf"/>
</dbReference>
<proteinExistence type="predicted"/>